<dbReference type="PANTHER" id="PTHR22726:SF1">
    <property type="entry name" value="METALLOENDOPEPTIDASE OMA1, MITOCHONDRIAL"/>
    <property type="match status" value="1"/>
</dbReference>
<evidence type="ECO:0000313" key="9">
    <source>
        <dbReference type="Proteomes" id="UP000264719"/>
    </source>
</evidence>
<keyword evidence="5 6" id="KW-0482">Metalloprotease</keyword>
<keyword evidence="4 6" id="KW-0862">Zinc</keyword>
<dbReference type="InterPro" id="IPR051156">
    <property type="entry name" value="Mito/Outer_Membr_Metalloprot"/>
</dbReference>
<keyword evidence="1 6" id="KW-0645">Protease</keyword>
<comment type="similarity">
    <text evidence="6">Belongs to the peptidase M48 family.</text>
</comment>
<dbReference type="Proteomes" id="UP000264719">
    <property type="component" value="Unassembled WGS sequence"/>
</dbReference>
<evidence type="ECO:0000256" key="5">
    <source>
        <dbReference type="ARBA" id="ARBA00023049"/>
    </source>
</evidence>
<protein>
    <submittedName>
        <fullName evidence="8">Peptidase M48</fullName>
    </submittedName>
</protein>
<evidence type="ECO:0000256" key="6">
    <source>
        <dbReference type="RuleBase" id="RU003983"/>
    </source>
</evidence>
<organism evidence="8 9">
    <name type="scientific">Roseovarius nubinhibens</name>
    <dbReference type="NCBI Taxonomy" id="314263"/>
    <lineage>
        <taxon>Bacteria</taxon>
        <taxon>Pseudomonadati</taxon>
        <taxon>Pseudomonadota</taxon>
        <taxon>Alphaproteobacteria</taxon>
        <taxon>Rhodobacterales</taxon>
        <taxon>Roseobacteraceae</taxon>
        <taxon>Roseovarius</taxon>
    </lineage>
</organism>
<sequence length="136" mass="14502">AFNLPMIAQVRNDDELAFVMGHEAAHHIERHLDQQRNNAMAGAIILGGLAALTGASSGNVDAAADLGANVGARSYSKNHELEADALGTVITRYAGYNPVRGAEFFTQIPDPGDRFLGTHPPNKSRIETVRRVNAGL</sequence>
<feature type="non-terminal residue" evidence="8">
    <location>
        <position position="1"/>
    </location>
</feature>
<dbReference type="Pfam" id="PF01435">
    <property type="entry name" value="Peptidase_M48"/>
    <property type="match status" value="1"/>
</dbReference>
<evidence type="ECO:0000256" key="3">
    <source>
        <dbReference type="ARBA" id="ARBA00022801"/>
    </source>
</evidence>
<gene>
    <name evidence="8" type="ORF">DCS45_11875</name>
</gene>
<evidence type="ECO:0000259" key="7">
    <source>
        <dbReference type="Pfam" id="PF01435"/>
    </source>
</evidence>
<dbReference type="PANTHER" id="PTHR22726">
    <property type="entry name" value="METALLOENDOPEPTIDASE OMA1"/>
    <property type="match status" value="1"/>
</dbReference>
<comment type="caution">
    <text evidence="8">The sequence shown here is derived from an EMBL/GenBank/DDBJ whole genome shotgun (WGS) entry which is preliminary data.</text>
</comment>
<dbReference type="AlphaFoldDB" id="A0A348WDE4"/>
<keyword evidence="2" id="KW-0479">Metal-binding</keyword>
<name>A0A348WDE4_9RHOB</name>
<dbReference type="GO" id="GO:0004222">
    <property type="term" value="F:metalloendopeptidase activity"/>
    <property type="evidence" value="ECO:0007669"/>
    <property type="project" value="InterPro"/>
</dbReference>
<comment type="cofactor">
    <cofactor evidence="6">
        <name>Zn(2+)</name>
        <dbReference type="ChEBI" id="CHEBI:29105"/>
    </cofactor>
    <text evidence="6">Binds 1 zinc ion per subunit.</text>
</comment>
<keyword evidence="3 6" id="KW-0378">Hydrolase</keyword>
<dbReference type="InterPro" id="IPR001915">
    <property type="entry name" value="Peptidase_M48"/>
</dbReference>
<evidence type="ECO:0000256" key="1">
    <source>
        <dbReference type="ARBA" id="ARBA00022670"/>
    </source>
</evidence>
<dbReference type="EMBL" id="DMVW01000115">
    <property type="protein sequence ID" value="HAR52556.1"/>
    <property type="molecule type" value="Genomic_DNA"/>
</dbReference>
<reference evidence="8 9" key="1">
    <citation type="journal article" date="2018" name="Nat. Biotechnol.">
        <title>A standardized bacterial taxonomy based on genome phylogeny substantially revises the tree of life.</title>
        <authorList>
            <person name="Parks D.H."/>
            <person name="Chuvochina M."/>
            <person name="Waite D.W."/>
            <person name="Rinke C."/>
            <person name="Skarshewski A."/>
            <person name="Chaumeil P.A."/>
            <person name="Hugenholtz P."/>
        </authorList>
    </citation>
    <scope>NUCLEOTIDE SEQUENCE [LARGE SCALE GENOMIC DNA]</scope>
    <source>
        <strain evidence="8">UBA9169</strain>
    </source>
</reference>
<evidence type="ECO:0000256" key="4">
    <source>
        <dbReference type="ARBA" id="ARBA00022833"/>
    </source>
</evidence>
<accession>A0A348WDE4</accession>
<feature type="domain" description="Peptidase M48" evidence="7">
    <location>
        <begin position="6"/>
        <end position="131"/>
    </location>
</feature>
<dbReference type="GO" id="GO:0051603">
    <property type="term" value="P:proteolysis involved in protein catabolic process"/>
    <property type="evidence" value="ECO:0007669"/>
    <property type="project" value="TreeGrafter"/>
</dbReference>
<evidence type="ECO:0000313" key="8">
    <source>
        <dbReference type="EMBL" id="HAR52556.1"/>
    </source>
</evidence>
<proteinExistence type="inferred from homology"/>
<dbReference type="GO" id="GO:0016020">
    <property type="term" value="C:membrane"/>
    <property type="evidence" value="ECO:0007669"/>
    <property type="project" value="TreeGrafter"/>
</dbReference>
<evidence type="ECO:0000256" key="2">
    <source>
        <dbReference type="ARBA" id="ARBA00022723"/>
    </source>
</evidence>
<dbReference type="GO" id="GO:0046872">
    <property type="term" value="F:metal ion binding"/>
    <property type="evidence" value="ECO:0007669"/>
    <property type="project" value="UniProtKB-KW"/>
</dbReference>